<evidence type="ECO:0000313" key="2">
    <source>
        <dbReference type="Proteomes" id="UP000029964"/>
    </source>
</evidence>
<dbReference type="AlphaFoldDB" id="A0A086T8G6"/>
<dbReference type="EMBL" id="JPKY01000029">
    <property type="protein sequence ID" value="KFH45648.1"/>
    <property type="molecule type" value="Genomic_DNA"/>
</dbReference>
<accession>A0A086T8G6</accession>
<proteinExistence type="predicted"/>
<protein>
    <submittedName>
        <fullName evidence="1">Uncharacterized protein</fullName>
    </submittedName>
</protein>
<gene>
    <name evidence="1" type="ORF">ACRE_035730</name>
</gene>
<reference evidence="2" key="1">
    <citation type="journal article" date="2014" name="Genome Announc.">
        <title>Genome sequence and annotation of Acremonium chrysogenum, producer of the beta-lactam antibiotic cephalosporin C.</title>
        <authorList>
            <person name="Terfehr D."/>
            <person name="Dahlmann T.A."/>
            <person name="Specht T."/>
            <person name="Zadra I."/>
            <person name="Kuernsteiner H."/>
            <person name="Kueck U."/>
        </authorList>
    </citation>
    <scope>NUCLEOTIDE SEQUENCE [LARGE SCALE GENOMIC DNA]</scope>
    <source>
        <strain evidence="2">ATCC 11550 / CBS 779.69 / DSM 880 / IAM 14645 / JCM 23072 / IMI 49137</strain>
    </source>
</reference>
<organism evidence="1 2">
    <name type="scientific">Hapsidospora chrysogenum (strain ATCC 11550 / CBS 779.69 / DSM 880 / IAM 14645 / JCM 23072 / IMI 49137)</name>
    <name type="common">Acremonium chrysogenum</name>
    <dbReference type="NCBI Taxonomy" id="857340"/>
    <lineage>
        <taxon>Eukaryota</taxon>
        <taxon>Fungi</taxon>
        <taxon>Dikarya</taxon>
        <taxon>Ascomycota</taxon>
        <taxon>Pezizomycotina</taxon>
        <taxon>Sordariomycetes</taxon>
        <taxon>Hypocreomycetidae</taxon>
        <taxon>Hypocreales</taxon>
        <taxon>Bionectriaceae</taxon>
        <taxon>Hapsidospora</taxon>
    </lineage>
</organism>
<comment type="caution">
    <text evidence="1">The sequence shown here is derived from an EMBL/GenBank/DDBJ whole genome shotgun (WGS) entry which is preliminary data.</text>
</comment>
<name>A0A086T8G6_HAPC1</name>
<dbReference type="OrthoDB" id="66095at2759"/>
<sequence length="338" mass="38459">MISTGALVDRINNLATMVFGNASSESTVDGGYDPSPMDVFVVREMLSRAVRLPPDIVDVIFDYAEYWAHSTNYIDYLEERRIPMRVVGTSKSENRFLLRSVPIGLTTLDDRKNLAEGFSYDTNEAKPRPLKTEFDPVFFKKLANHPMPKLEHPVRKIVFTIKSRDQGFGGPRRRGPGPYDASWTWFEAGLERFDREQTCDPQCTADLRYNSPKSPAPSLPLCALRSVYPPIETSDKGEGEYKYHHSLAANDKYLIQRNKTANRDLQDNVVTWSRTDNVDPESEEARELEAQGRGKASMTGEFVRSLKMGDVVSIWAKARFPAWVNHVEKIKVDIYWAV</sequence>
<dbReference type="Proteomes" id="UP000029964">
    <property type="component" value="Unassembled WGS sequence"/>
</dbReference>
<dbReference type="STRING" id="857340.A0A086T8G6"/>
<evidence type="ECO:0000313" key="1">
    <source>
        <dbReference type="EMBL" id="KFH45648.1"/>
    </source>
</evidence>
<dbReference type="HOGENOM" id="CLU_041809_0_0_1"/>
<keyword evidence="2" id="KW-1185">Reference proteome</keyword>